<dbReference type="AlphaFoldDB" id="A0A8X6HPC0"/>
<accession>A0A8X6HPC0</accession>
<dbReference type="EMBL" id="BMAO01008952">
    <property type="protein sequence ID" value="GFR27692.1"/>
    <property type="molecule type" value="Genomic_DNA"/>
</dbReference>
<dbReference type="Proteomes" id="UP000887116">
    <property type="component" value="Unassembled WGS sequence"/>
</dbReference>
<sequence>MFNVPWMALTIPDEPMQFLSVIRSTGKKNSGSLTHQNQMVHAAFQNLKLTTKTLLNSRVYTMPDLECRPCREHPLYYAKHSEGKWHLFPATVETSPNSYVPFLYTQLGVLCKSTQVDKDEQQCWRFLQK</sequence>
<keyword evidence="2" id="KW-1185">Reference proteome</keyword>
<organism evidence="1 2">
    <name type="scientific">Trichonephila clavata</name>
    <name type="common">Joro spider</name>
    <name type="synonym">Nephila clavata</name>
    <dbReference type="NCBI Taxonomy" id="2740835"/>
    <lineage>
        <taxon>Eukaryota</taxon>
        <taxon>Metazoa</taxon>
        <taxon>Ecdysozoa</taxon>
        <taxon>Arthropoda</taxon>
        <taxon>Chelicerata</taxon>
        <taxon>Arachnida</taxon>
        <taxon>Araneae</taxon>
        <taxon>Araneomorphae</taxon>
        <taxon>Entelegynae</taxon>
        <taxon>Araneoidea</taxon>
        <taxon>Nephilidae</taxon>
        <taxon>Trichonephila</taxon>
    </lineage>
</organism>
<proteinExistence type="predicted"/>
<name>A0A8X6HPC0_TRICU</name>
<dbReference type="OrthoDB" id="6464618at2759"/>
<comment type="caution">
    <text evidence="1">The sequence shown here is derived from an EMBL/GenBank/DDBJ whole genome shotgun (WGS) entry which is preliminary data.</text>
</comment>
<evidence type="ECO:0000313" key="1">
    <source>
        <dbReference type="EMBL" id="GFR27692.1"/>
    </source>
</evidence>
<gene>
    <name evidence="1" type="primary">AVEN_239870_1</name>
    <name evidence="1" type="ORF">TNCT_502401</name>
</gene>
<evidence type="ECO:0000313" key="2">
    <source>
        <dbReference type="Proteomes" id="UP000887116"/>
    </source>
</evidence>
<protein>
    <submittedName>
        <fullName evidence="1">Uncharacterized protein</fullName>
    </submittedName>
</protein>
<reference evidence="1" key="1">
    <citation type="submission" date="2020-07" db="EMBL/GenBank/DDBJ databases">
        <title>Multicomponent nature underlies the extraordinary mechanical properties of spider dragline silk.</title>
        <authorList>
            <person name="Kono N."/>
            <person name="Nakamura H."/>
            <person name="Mori M."/>
            <person name="Yoshida Y."/>
            <person name="Ohtoshi R."/>
            <person name="Malay A.D."/>
            <person name="Moran D.A.P."/>
            <person name="Tomita M."/>
            <person name="Numata K."/>
            <person name="Arakawa K."/>
        </authorList>
    </citation>
    <scope>NUCLEOTIDE SEQUENCE</scope>
</reference>